<feature type="compositionally biased region" description="Basic and acidic residues" evidence="1">
    <location>
        <begin position="449"/>
        <end position="506"/>
    </location>
</feature>
<gene>
    <name evidence="2" type="ORF">C5167_009231</name>
</gene>
<name>A0A4Y7JWT2_PAPSO</name>
<organism evidence="2 3">
    <name type="scientific">Papaver somniferum</name>
    <name type="common">Opium poppy</name>
    <dbReference type="NCBI Taxonomy" id="3469"/>
    <lineage>
        <taxon>Eukaryota</taxon>
        <taxon>Viridiplantae</taxon>
        <taxon>Streptophyta</taxon>
        <taxon>Embryophyta</taxon>
        <taxon>Tracheophyta</taxon>
        <taxon>Spermatophyta</taxon>
        <taxon>Magnoliopsida</taxon>
        <taxon>Ranunculales</taxon>
        <taxon>Papaveraceae</taxon>
        <taxon>Papaveroideae</taxon>
        <taxon>Papaver</taxon>
    </lineage>
</organism>
<feature type="compositionally biased region" description="Polar residues" evidence="1">
    <location>
        <begin position="558"/>
        <end position="576"/>
    </location>
</feature>
<protein>
    <submittedName>
        <fullName evidence="2">Uncharacterized protein</fullName>
    </submittedName>
</protein>
<feature type="region of interest" description="Disordered" evidence="1">
    <location>
        <begin position="1"/>
        <end position="77"/>
    </location>
</feature>
<evidence type="ECO:0000313" key="3">
    <source>
        <dbReference type="Proteomes" id="UP000316621"/>
    </source>
</evidence>
<dbReference type="GO" id="GO:0003729">
    <property type="term" value="F:mRNA binding"/>
    <property type="evidence" value="ECO:0007669"/>
    <property type="project" value="TreeGrafter"/>
</dbReference>
<evidence type="ECO:0000313" key="2">
    <source>
        <dbReference type="EMBL" id="RZC65544.1"/>
    </source>
</evidence>
<dbReference type="EMBL" id="CM010720">
    <property type="protein sequence ID" value="RZC65544.1"/>
    <property type="molecule type" value="Genomic_DNA"/>
</dbReference>
<proteinExistence type="predicted"/>
<feature type="region of interest" description="Disordered" evidence="1">
    <location>
        <begin position="89"/>
        <end position="120"/>
    </location>
</feature>
<feature type="compositionally biased region" description="Basic and acidic residues" evidence="1">
    <location>
        <begin position="108"/>
        <end position="120"/>
    </location>
</feature>
<dbReference type="PANTHER" id="PTHR32091">
    <property type="entry name" value="EUKARYOTIC TRANSLATION INITIATION FACTOR 4B"/>
    <property type="match status" value="1"/>
</dbReference>
<sequence>MSKKKAFSGSTMTLKDFHGGSIPSDLPLPSAPGATVTRPSSDRGGYDQQAPWGNPMNRSDHRLRPGSSGTNRNFDDKASFLSHPIHIGRNFDEDERKPLDGISHPRRTISDEVIRAQPTRHEITKLDSVTSANYSGRQVFNNPMPQSTSGGIHSYRYGESNPVGGNNQMLGGNNSNQGVPNAWGVRKEVGGANEQVHSSSWSEQSAISKFAQASALDKVSRWQNKPVPQFHHHHNQQPDVEVIHYAEPERYSGLNTMIERRGNEARFDNSVKELPNSERARSPIYPEAKESSSPLYQDMLRPVSTDGKYSGVPKLQPPVSEEVSERRKLKLLPRSKPLEVLEPSIAEHKMGYQQVNDPGHGAAVAELHGNTNVPKLGLAGNEGGGPSVERPKLHLKHRSQIAEQVEETAAKERKSVFGGARPRELVLRERGVDDVVISNLESIQSPNRVKPEVHKIETKAEPARFGERSENVHVDHRAAKDPERKDNRGDNHKTDTQKSSWRKESWRNGNKATEKQQQQEPRPEPETWRKPVEQSNPAPSDGLRYGKAASALELAQAFSRSVSTNPKIPDRISSQKGMAGQPQIPFSRLTATTTTTATREIYSGRTPRRQINGY</sequence>
<feature type="compositionally biased region" description="Basic and acidic residues" evidence="1">
    <location>
        <begin position="89"/>
        <end position="99"/>
    </location>
</feature>
<evidence type="ECO:0000256" key="1">
    <source>
        <dbReference type="SAM" id="MobiDB-lite"/>
    </source>
</evidence>
<dbReference type="PANTHER" id="PTHR32091:SF4">
    <property type="entry name" value="OS07G0546100 PROTEIN"/>
    <property type="match status" value="1"/>
</dbReference>
<keyword evidence="3" id="KW-1185">Reference proteome</keyword>
<dbReference type="OMA" id="TRPQING"/>
<dbReference type="OrthoDB" id="48651at2759"/>
<feature type="region of interest" description="Disordered" evidence="1">
    <location>
        <begin position="441"/>
        <end position="614"/>
    </location>
</feature>
<accession>A0A4Y7JWT2</accession>
<feature type="compositionally biased region" description="Basic and acidic residues" evidence="1">
    <location>
        <begin position="521"/>
        <end position="532"/>
    </location>
</feature>
<dbReference type="InterPro" id="IPR010433">
    <property type="entry name" value="EIF-4B_pln"/>
</dbReference>
<dbReference type="GO" id="GO:0003743">
    <property type="term" value="F:translation initiation factor activity"/>
    <property type="evidence" value="ECO:0007669"/>
    <property type="project" value="InterPro"/>
</dbReference>
<dbReference type="Proteomes" id="UP000316621">
    <property type="component" value="Chromosome 6"/>
</dbReference>
<dbReference type="Gramene" id="RZC65544">
    <property type="protein sequence ID" value="RZC65544"/>
    <property type="gene ID" value="C5167_009231"/>
</dbReference>
<dbReference type="AlphaFoldDB" id="A0A4Y7JWT2"/>
<reference evidence="2 3" key="1">
    <citation type="journal article" date="2018" name="Science">
        <title>The opium poppy genome and morphinan production.</title>
        <authorList>
            <person name="Guo L."/>
            <person name="Winzer T."/>
            <person name="Yang X."/>
            <person name="Li Y."/>
            <person name="Ning Z."/>
            <person name="He Z."/>
            <person name="Teodor R."/>
            <person name="Lu Y."/>
            <person name="Bowser T.A."/>
            <person name="Graham I.A."/>
            <person name="Ye K."/>
        </authorList>
    </citation>
    <scope>NUCLEOTIDE SEQUENCE [LARGE SCALE GENOMIC DNA]</scope>
    <source>
        <strain evidence="3">cv. HN1</strain>
        <tissue evidence="2">Leaves</tissue>
    </source>
</reference>